<organism evidence="13 14">
    <name type="scientific">Lentithecium fluviatile CBS 122367</name>
    <dbReference type="NCBI Taxonomy" id="1168545"/>
    <lineage>
        <taxon>Eukaryota</taxon>
        <taxon>Fungi</taxon>
        <taxon>Dikarya</taxon>
        <taxon>Ascomycota</taxon>
        <taxon>Pezizomycotina</taxon>
        <taxon>Dothideomycetes</taxon>
        <taxon>Pleosporomycetidae</taxon>
        <taxon>Pleosporales</taxon>
        <taxon>Massarineae</taxon>
        <taxon>Lentitheciaceae</taxon>
        <taxon>Lentithecium</taxon>
    </lineage>
</organism>
<proteinExistence type="inferred from homology"/>
<dbReference type="AlphaFoldDB" id="A0A6G1JJ67"/>
<protein>
    <recommendedName>
        <fullName evidence="4 12">GPI mannosyltransferase 2</fullName>
        <ecNumber evidence="12">2.4.1.-</ecNumber>
    </recommendedName>
</protein>
<evidence type="ECO:0000256" key="3">
    <source>
        <dbReference type="ARBA" id="ARBA00008698"/>
    </source>
</evidence>
<dbReference type="InterPro" id="IPR007315">
    <property type="entry name" value="PIG-V/Gpi18"/>
</dbReference>
<evidence type="ECO:0000256" key="2">
    <source>
        <dbReference type="ARBA" id="ARBA00004687"/>
    </source>
</evidence>
<dbReference type="Proteomes" id="UP000799291">
    <property type="component" value="Unassembled WGS sequence"/>
</dbReference>
<feature type="transmembrane region" description="Helical" evidence="12">
    <location>
        <begin position="237"/>
        <end position="256"/>
    </location>
</feature>
<keyword evidence="14" id="KW-1185">Reference proteome</keyword>
<evidence type="ECO:0000256" key="8">
    <source>
        <dbReference type="ARBA" id="ARBA00022692"/>
    </source>
</evidence>
<dbReference type="OrthoDB" id="10252502at2759"/>
<comment type="caution">
    <text evidence="12">Lacks conserved residue(s) required for the propagation of feature annotation.</text>
</comment>
<keyword evidence="9 12" id="KW-0256">Endoplasmic reticulum</keyword>
<keyword evidence="8 12" id="KW-0812">Transmembrane</keyword>
<dbReference type="GO" id="GO:0031501">
    <property type="term" value="C:mannosyltransferase complex"/>
    <property type="evidence" value="ECO:0007669"/>
    <property type="project" value="TreeGrafter"/>
</dbReference>
<evidence type="ECO:0000256" key="12">
    <source>
        <dbReference type="RuleBase" id="RU363112"/>
    </source>
</evidence>
<dbReference type="GO" id="GO:0000009">
    <property type="term" value="F:alpha-1,6-mannosyltransferase activity"/>
    <property type="evidence" value="ECO:0007669"/>
    <property type="project" value="InterPro"/>
</dbReference>
<dbReference type="PANTHER" id="PTHR12468:SF2">
    <property type="entry name" value="GPI MANNOSYLTRANSFERASE 2"/>
    <property type="match status" value="1"/>
</dbReference>
<comment type="similarity">
    <text evidence="3 12">Belongs to the PIGV family.</text>
</comment>
<keyword evidence="11 12" id="KW-0472">Membrane</keyword>
<gene>
    <name evidence="13" type="ORF">K458DRAFT_427004</name>
</gene>
<evidence type="ECO:0000256" key="5">
    <source>
        <dbReference type="ARBA" id="ARBA00022502"/>
    </source>
</evidence>
<comment type="pathway">
    <text evidence="2 12">Glycolipid biosynthesis; glycosylphosphatidylinositol-anchor biosynthesis.</text>
</comment>
<feature type="transmembrane region" description="Helical" evidence="12">
    <location>
        <begin position="158"/>
        <end position="177"/>
    </location>
</feature>
<dbReference type="GO" id="GO:0006506">
    <property type="term" value="P:GPI anchor biosynthetic process"/>
    <property type="evidence" value="ECO:0007669"/>
    <property type="project" value="UniProtKB-UniPathway"/>
</dbReference>
<keyword evidence="5 12" id="KW-0337">GPI-anchor biosynthesis</keyword>
<evidence type="ECO:0000256" key="1">
    <source>
        <dbReference type="ARBA" id="ARBA00004477"/>
    </source>
</evidence>
<feature type="transmembrane region" description="Helical" evidence="12">
    <location>
        <begin position="325"/>
        <end position="345"/>
    </location>
</feature>
<feature type="transmembrane region" description="Helical" evidence="12">
    <location>
        <begin position="442"/>
        <end position="462"/>
    </location>
</feature>
<sequence>MLAMPERVEQSQQWQKKHLIVLFLAWKCLLLVIAACSPGPGYDTSALILSDSSPHRHIHFVNWPWINRLALNLFRWDALYFVKSARQGYVYEQEWAFSRVYSATLESFVKCFSRNPDPPLLHFVWAGAAVSNISHLFSVLTLFKLLNIPLSNMHGGNVPFIACVLHILSPAGLFLSAPYSEALFAALNFSGMLSYVQARVAANASKSWTLRQDLGILGSAVFFGMATWIRGNGLLSGLIYLFDVVSFLPSTSMTHLRPNHVRRIAATFLAGIILGTMSIVPQYIAYQTYCDASLGSEARPWCHRTVPSIYTWVQSEYWNVGFLRYWTLPNLPLFLMAAPMLWLLFKSSVTYLRSSAQPSEIARVLRTSGKQTNKVPDTVICDFPQLALPQLVLAIAAATSFHVQIINRISSGYPMWYLSVAEWMTAPNTKPDKGWRGTTSQFVVRGMVVYAIVQGVLFAGFLPPA</sequence>
<feature type="non-terminal residue" evidence="13">
    <location>
        <position position="1"/>
    </location>
</feature>
<feature type="transmembrane region" description="Helical" evidence="12">
    <location>
        <begin position="268"/>
        <end position="286"/>
    </location>
</feature>
<comment type="subcellular location">
    <subcellularLocation>
        <location evidence="1 12">Endoplasmic reticulum membrane</location>
        <topology evidence="1 12">Multi-pass membrane protein</topology>
    </subcellularLocation>
</comment>
<reference evidence="13" key="1">
    <citation type="journal article" date="2020" name="Stud. Mycol.">
        <title>101 Dothideomycetes genomes: a test case for predicting lifestyles and emergence of pathogens.</title>
        <authorList>
            <person name="Haridas S."/>
            <person name="Albert R."/>
            <person name="Binder M."/>
            <person name="Bloem J."/>
            <person name="Labutti K."/>
            <person name="Salamov A."/>
            <person name="Andreopoulos B."/>
            <person name="Baker S."/>
            <person name="Barry K."/>
            <person name="Bills G."/>
            <person name="Bluhm B."/>
            <person name="Cannon C."/>
            <person name="Castanera R."/>
            <person name="Culley D."/>
            <person name="Daum C."/>
            <person name="Ezra D."/>
            <person name="Gonzalez J."/>
            <person name="Henrissat B."/>
            <person name="Kuo A."/>
            <person name="Liang C."/>
            <person name="Lipzen A."/>
            <person name="Lutzoni F."/>
            <person name="Magnuson J."/>
            <person name="Mondo S."/>
            <person name="Nolan M."/>
            <person name="Ohm R."/>
            <person name="Pangilinan J."/>
            <person name="Park H.-J."/>
            <person name="Ramirez L."/>
            <person name="Alfaro M."/>
            <person name="Sun H."/>
            <person name="Tritt A."/>
            <person name="Yoshinaga Y."/>
            <person name="Zwiers L.-H."/>
            <person name="Turgeon B."/>
            <person name="Goodwin S."/>
            <person name="Spatafora J."/>
            <person name="Crous P."/>
            <person name="Grigoriev I."/>
        </authorList>
    </citation>
    <scope>NUCLEOTIDE SEQUENCE</scope>
    <source>
        <strain evidence="13">CBS 122367</strain>
    </source>
</reference>
<accession>A0A6G1JJ67</accession>
<name>A0A6G1JJ67_9PLEO</name>
<evidence type="ECO:0000256" key="7">
    <source>
        <dbReference type="ARBA" id="ARBA00022679"/>
    </source>
</evidence>
<dbReference type="EC" id="2.4.1.-" evidence="12"/>
<evidence type="ECO:0000313" key="14">
    <source>
        <dbReference type="Proteomes" id="UP000799291"/>
    </source>
</evidence>
<evidence type="ECO:0000256" key="4">
    <source>
        <dbReference type="ARBA" id="ARBA00013795"/>
    </source>
</evidence>
<evidence type="ECO:0000313" key="13">
    <source>
        <dbReference type="EMBL" id="KAF2690189.1"/>
    </source>
</evidence>
<dbReference type="GO" id="GO:0004376">
    <property type="term" value="F:GPI mannosyltransferase activity"/>
    <property type="evidence" value="ECO:0007669"/>
    <property type="project" value="InterPro"/>
</dbReference>
<feature type="transmembrane region" description="Helical" evidence="12">
    <location>
        <begin position="123"/>
        <end position="146"/>
    </location>
</feature>
<dbReference type="UniPathway" id="UPA00196"/>
<keyword evidence="6 12" id="KW-0328">Glycosyltransferase</keyword>
<dbReference type="GO" id="GO:0005789">
    <property type="term" value="C:endoplasmic reticulum membrane"/>
    <property type="evidence" value="ECO:0007669"/>
    <property type="project" value="UniProtKB-SubCell"/>
</dbReference>
<comment type="function">
    <text evidence="12">Mannosyltransferase involved in glycosylphosphatidylinositol-anchor biosynthesis.</text>
</comment>
<evidence type="ECO:0000256" key="10">
    <source>
        <dbReference type="ARBA" id="ARBA00022989"/>
    </source>
</evidence>
<evidence type="ECO:0000256" key="6">
    <source>
        <dbReference type="ARBA" id="ARBA00022676"/>
    </source>
</evidence>
<dbReference type="EMBL" id="MU005571">
    <property type="protein sequence ID" value="KAF2690189.1"/>
    <property type="molecule type" value="Genomic_DNA"/>
</dbReference>
<dbReference type="PANTHER" id="PTHR12468">
    <property type="entry name" value="GPI MANNOSYLTRANSFERASE 2"/>
    <property type="match status" value="1"/>
</dbReference>
<evidence type="ECO:0000256" key="9">
    <source>
        <dbReference type="ARBA" id="ARBA00022824"/>
    </source>
</evidence>
<dbReference type="Pfam" id="PF04188">
    <property type="entry name" value="Mannosyl_trans2"/>
    <property type="match status" value="1"/>
</dbReference>
<keyword evidence="10 12" id="KW-1133">Transmembrane helix</keyword>
<evidence type="ECO:0000256" key="11">
    <source>
        <dbReference type="ARBA" id="ARBA00023136"/>
    </source>
</evidence>
<keyword evidence="7 12" id="KW-0808">Transferase</keyword>